<dbReference type="AlphaFoldDB" id="A0A3P7LH12"/>
<feature type="compositionally biased region" description="Pro residues" evidence="1">
    <location>
        <begin position="117"/>
        <end position="126"/>
    </location>
</feature>
<evidence type="ECO:0000256" key="1">
    <source>
        <dbReference type="SAM" id="MobiDB-lite"/>
    </source>
</evidence>
<organism evidence="2 3">
    <name type="scientific">Strongylus vulgaris</name>
    <name type="common">Blood worm</name>
    <dbReference type="NCBI Taxonomy" id="40348"/>
    <lineage>
        <taxon>Eukaryota</taxon>
        <taxon>Metazoa</taxon>
        <taxon>Ecdysozoa</taxon>
        <taxon>Nematoda</taxon>
        <taxon>Chromadorea</taxon>
        <taxon>Rhabditida</taxon>
        <taxon>Rhabditina</taxon>
        <taxon>Rhabditomorpha</taxon>
        <taxon>Strongyloidea</taxon>
        <taxon>Strongylidae</taxon>
        <taxon>Strongylus</taxon>
    </lineage>
</organism>
<keyword evidence="3" id="KW-1185">Reference proteome</keyword>
<feature type="compositionally biased region" description="Basic and acidic residues" evidence="1">
    <location>
        <begin position="31"/>
        <end position="45"/>
    </location>
</feature>
<dbReference type="OrthoDB" id="5871167at2759"/>
<evidence type="ECO:0000313" key="2">
    <source>
        <dbReference type="EMBL" id="VDM81885.1"/>
    </source>
</evidence>
<dbReference type="Proteomes" id="UP000270094">
    <property type="component" value="Unassembled WGS sequence"/>
</dbReference>
<name>A0A3P7LH12_STRVU</name>
<feature type="compositionally biased region" description="Polar residues" evidence="1">
    <location>
        <begin position="82"/>
        <end position="100"/>
    </location>
</feature>
<feature type="compositionally biased region" description="Low complexity" evidence="1">
    <location>
        <begin position="157"/>
        <end position="173"/>
    </location>
</feature>
<protein>
    <submittedName>
        <fullName evidence="2">Uncharacterized protein</fullName>
    </submittedName>
</protein>
<feature type="region of interest" description="Disordered" evidence="1">
    <location>
        <begin position="82"/>
        <end position="173"/>
    </location>
</feature>
<reference evidence="2 3" key="1">
    <citation type="submission" date="2018-11" db="EMBL/GenBank/DDBJ databases">
        <authorList>
            <consortium name="Pathogen Informatics"/>
        </authorList>
    </citation>
    <scope>NUCLEOTIDE SEQUENCE [LARGE SCALE GENOMIC DNA]</scope>
</reference>
<dbReference type="EMBL" id="UYYB01115031">
    <property type="protein sequence ID" value="VDM81885.1"/>
    <property type="molecule type" value="Genomic_DNA"/>
</dbReference>
<feature type="region of interest" description="Disordered" evidence="1">
    <location>
        <begin position="29"/>
        <end position="67"/>
    </location>
</feature>
<accession>A0A3P7LH12</accession>
<proteinExistence type="predicted"/>
<evidence type="ECO:0000313" key="3">
    <source>
        <dbReference type="Proteomes" id="UP000270094"/>
    </source>
</evidence>
<sequence length="173" mass="18882">MLENQPPSVVLEVDVREIIARYNQRMKKGNIGKERSALKKRDRPAGKVSLDPSKPETIPIGMDREHLQEDLEKVPVKTYETSMARLQNQDNTKDGTSITKMLQVEEPNSPVAQSSPAPLPENPPNLPAASPETQPSPIPLPEIQAKPAPEPEKKLDAIIAPPAKSPAAEPPGK</sequence>
<gene>
    <name evidence="2" type="ORF">SVUK_LOCUS16883</name>
</gene>